<evidence type="ECO:0000256" key="5">
    <source>
        <dbReference type="ARBA" id="ARBA00023237"/>
    </source>
</evidence>
<dbReference type="Gene3D" id="1.25.40.390">
    <property type="match status" value="1"/>
</dbReference>
<dbReference type="EMBL" id="UARG01000017">
    <property type="protein sequence ID" value="SQA78377.1"/>
    <property type="molecule type" value="Genomic_DNA"/>
</dbReference>
<dbReference type="SUPFAM" id="SSF48452">
    <property type="entry name" value="TPR-like"/>
    <property type="match status" value="1"/>
</dbReference>
<evidence type="ECO:0000256" key="4">
    <source>
        <dbReference type="ARBA" id="ARBA00023136"/>
    </source>
</evidence>
<evidence type="ECO:0000313" key="8">
    <source>
        <dbReference type="EMBL" id="SQA78377.1"/>
    </source>
</evidence>
<name>A0A2X2RJ22_CAPOC</name>
<dbReference type="GO" id="GO:0009279">
    <property type="term" value="C:cell outer membrane"/>
    <property type="evidence" value="ECO:0007669"/>
    <property type="project" value="UniProtKB-SubCell"/>
</dbReference>
<protein>
    <submittedName>
        <fullName evidence="8">SusD family</fullName>
    </submittedName>
</protein>
<keyword evidence="3" id="KW-0732">Signal</keyword>
<reference evidence="8 9" key="1">
    <citation type="submission" date="2018-06" db="EMBL/GenBank/DDBJ databases">
        <authorList>
            <consortium name="Pathogen Informatics"/>
            <person name="Doyle S."/>
        </authorList>
    </citation>
    <scope>NUCLEOTIDE SEQUENCE [LARGE SCALE GENOMIC DNA]</scope>
    <source>
        <strain evidence="8 9">NCTC11546</strain>
    </source>
</reference>
<dbReference type="Pfam" id="PF07980">
    <property type="entry name" value="SusD_RagB"/>
    <property type="match status" value="1"/>
</dbReference>
<comment type="similarity">
    <text evidence="2">Belongs to the SusD family.</text>
</comment>
<dbReference type="Pfam" id="PF14322">
    <property type="entry name" value="SusD-like_3"/>
    <property type="match status" value="1"/>
</dbReference>
<comment type="subcellular location">
    <subcellularLocation>
        <location evidence="1">Cell outer membrane</location>
    </subcellularLocation>
</comment>
<evidence type="ECO:0000256" key="1">
    <source>
        <dbReference type="ARBA" id="ARBA00004442"/>
    </source>
</evidence>
<dbReference type="Proteomes" id="UP000249891">
    <property type="component" value="Unassembled WGS sequence"/>
</dbReference>
<evidence type="ECO:0000259" key="7">
    <source>
        <dbReference type="Pfam" id="PF14322"/>
    </source>
</evidence>
<dbReference type="InterPro" id="IPR033985">
    <property type="entry name" value="SusD-like_N"/>
</dbReference>
<gene>
    <name evidence="8" type="ORF">NCTC11546_01608</name>
</gene>
<feature type="domain" description="RagB/SusD" evidence="6">
    <location>
        <begin position="271"/>
        <end position="511"/>
    </location>
</feature>
<dbReference type="AlphaFoldDB" id="A0A2X2RJ22"/>
<keyword evidence="5" id="KW-0998">Cell outer membrane</keyword>
<feature type="domain" description="SusD-like N-terminal" evidence="7">
    <location>
        <begin position="92"/>
        <end position="229"/>
    </location>
</feature>
<dbReference type="RefSeq" id="WP_128091552.1">
    <property type="nucleotide sequence ID" value="NZ_UARG01000017.1"/>
</dbReference>
<evidence type="ECO:0000313" key="9">
    <source>
        <dbReference type="Proteomes" id="UP000249891"/>
    </source>
</evidence>
<evidence type="ECO:0000256" key="3">
    <source>
        <dbReference type="ARBA" id="ARBA00022729"/>
    </source>
</evidence>
<keyword evidence="4" id="KW-0472">Membrane</keyword>
<dbReference type="CDD" id="cd08977">
    <property type="entry name" value="SusD"/>
    <property type="match status" value="1"/>
</dbReference>
<sequence>MKKKINHIIAIGLMVTSVALFTHCNKFDQEPQGEWYEGEQKGAAGTYEAEVFGMYGKIRASSITSGLPALAVHSFRSEDAEKGSNAGDSADSKNVDEFNYVATNALVSQYYDGNYELIFAANTVIDKINNADQASLAETDKVNRGEAHFFRAYAFFNLVRAFGEVPLINFSVKSRDEANKPKASVENIYAQIDADLTIAERDLPRMWPTMFVGRLTWGAARALHARTYMMRSNWQEMYTASVDVINSGLYNLSADYNKIFRETGENGPGSIFELQCTFDKAYGAEQVGSTFAQVQGVRGSGQWDFGWGFNCPTQLLADAFEAGDPRKDETLLYFAKNIAEANAMQPNTPYGEKPIANNDVVNKYYNKKVYTDPALRRTNSKFGYWFNIRLIRYSDVLLMAAEAANELGNSTEALTYLEQVRARARRTSSTPVLPAVTTTNQSDLRKAIRHERRVELGMEFDRFYDLVRWNIDVETLHNAGKASYQVKHRLFPLPQTQIDRSNGVLVQNPNY</sequence>
<proteinExistence type="inferred from homology"/>
<dbReference type="InterPro" id="IPR011990">
    <property type="entry name" value="TPR-like_helical_dom_sf"/>
</dbReference>
<evidence type="ECO:0000259" key="6">
    <source>
        <dbReference type="Pfam" id="PF07980"/>
    </source>
</evidence>
<dbReference type="InterPro" id="IPR012944">
    <property type="entry name" value="SusD_RagB_dom"/>
</dbReference>
<evidence type="ECO:0000256" key="2">
    <source>
        <dbReference type="ARBA" id="ARBA00006275"/>
    </source>
</evidence>
<accession>A0A2X2RJ22</accession>
<organism evidence="8 9">
    <name type="scientific">Capnocytophaga ochracea</name>
    <dbReference type="NCBI Taxonomy" id="1018"/>
    <lineage>
        <taxon>Bacteria</taxon>
        <taxon>Pseudomonadati</taxon>
        <taxon>Bacteroidota</taxon>
        <taxon>Flavobacteriia</taxon>
        <taxon>Flavobacteriales</taxon>
        <taxon>Flavobacteriaceae</taxon>
        <taxon>Capnocytophaga</taxon>
    </lineage>
</organism>